<evidence type="ECO:0000256" key="1">
    <source>
        <dbReference type="ARBA" id="ARBA00022737"/>
    </source>
</evidence>
<organism evidence="3 4">
    <name type="scientific">Tychonema bourrellyi FEM_GT703</name>
    <dbReference type="NCBI Taxonomy" id="2040638"/>
    <lineage>
        <taxon>Bacteria</taxon>
        <taxon>Bacillati</taxon>
        <taxon>Cyanobacteriota</taxon>
        <taxon>Cyanophyceae</taxon>
        <taxon>Oscillatoriophycideae</taxon>
        <taxon>Oscillatoriales</taxon>
        <taxon>Microcoleaceae</taxon>
        <taxon>Tychonema</taxon>
    </lineage>
</organism>
<reference evidence="3" key="1">
    <citation type="submission" date="2017-10" db="EMBL/GenBank/DDBJ databases">
        <title>Draft genome sequence of the planktic cyanobacteria Tychonema bourrellyi isolated from alpine lentic freshwater.</title>
        <authorList>
            <person name="Tett A."/>
            <person name="Armanini F."/>
            <person name="Asnicar F."/>
            <person name="Boscaini A."/>
            <person name="Pasolli E."/>
            <person name="Zolfo M."/>
            <person name="Donati C."/>
            <person name="Salmaso N."/>
            <person name="Segata N."/>
        </authorList>
    </citation>
    <scope>NUCLEOTIDE SEQUENCE</scope>
    <source>
        <strain evidence="3">FEM_GT703</strain>
    </source>
</reference>
<dbReference type="InterPro" id="IPR056884">
    <property type="entry name" value="NPHP3-like_N"/>
</dbReference>
<dbReference type="Gene3D" id="3.40.50.300">
    <property type="entry name" value="P-loop containing nucleotide triphosphate hydrolases"/>
    <property type="match status" value="1"/>
</dbReference>
<keyword evidence="1" id="KW-0677">Repeat</keyword>
<protein>
    <submittedName>
        <fullName evidence="3">ATP-binding protein</fullName>
    </submittedName>
</protein>
<dbReference type="InterPro" id="IPR027417">
    <property type="entry name" value="P-loop_NTPase"/>
</dbReference>
<dbReference type="Proteomes" id="UP000226442">
    <property type="component" value="Unassembled WGS sequence"/>
</dbReference>
<keyword evidence="4" id="KW-1185">Reference proteome</keyword>
<dbReference type="PANTHER" id="PTHR19860:SF40">
    <property type="entry name" value="WD40 REPEAT-CONTAINING PROTEIN"/>
    <property type="match status" value="1"/>
</dbReference>
<proteinExistence type="predicted"/>
<dbReference type="EMBL" id="NXIB02000057">
    <property type="protein sequence ID" value="PHX55321.1"/>
    <property type="molecule type" value="Genomic_DNA"/>
</dbReference>
<dbReference type="OrthoDB" id="443465at2"/>
<evidence type="ECO:0000313" key="3">
    <source>
        <dbReference type="EMBL" id="PHX55321.1"/>
    </source>
</evidence>
<keyword evidence="3" id="KW-0547">Nucleotide-binding</keyword>
<gene>
    <name evidence="3" type="ORF">CP500_011495</name>
</gene>
<dbReference type="RefSeq" id="WP_096829760.1">
    <property type="nucleotide sequence ID" value="NZ_NXIB02000057.1"/>
</dbReference>
<dbReference type="Pfam" id="PF24883">
    <property type="entry name" value="NPHP3_N"/>
    <property type="match status" value="1"/>
</dbReference>
<evidence type="ECO:0000259" key="2">
    <source>
        <dbReference type="Pfam" id="PF24883"/>
    </source>
</evidence>
<dbReference type="AlphaFoldDB" id="A0A2G4F0P1"/>
<dbReference type="InterPro" id="IPR051191">
    <property type="entry name" value="DCAF12"/>
</dbReference>
<dbReference type="GO" id="GO:0005524">
    <property type="term" value="F:ATP binding"/>
    <property type="evidence" value="ECO:0007669"/>
    <property type="project" value="UniProtKB-KW"/>
</dbReference>
<dbReference type="PANTHER" id="PTHR19860">
    <property type="entry name" value="DDB1- AND CUL4-ASSOCIATED FACTOR 12-RELATED"/>
    <property type="match status" value="1"/>
</dbReference>
<accession>A0A2G4F0P1</accession>
<evidence type="ECO:0000313" key="4">
    <source>
        <dbReference type="Proteomes" id="UP000226442"/>
    </source>
</evidence>
<keyword evidence="3" id="KW-0067">ATP-binding</keyword>
<feature type="domain" description="Nephrocystin 3-like N-terminal" evidence="2">
    <location>
        <begin position="335"/>
        <end position="445"/>
    </location>
</feature>
<comment type="caution">
    <text evidence="3">The sequence shown here is derived from an EMBL/GenBank/DDBJ whole genome shotgun (WGS) entry which is preliminary data.</text>
</comment>
<name>A0A2G4F0P1_9CYAN</name>
<dbReference type="SUPFAM" id="SSF52540">
    <property type="entry name" value="P-loop containing nucleoside triphosphate hydrolases"/>
    <property type="match status" value="1"/>
</dbReference>
<sequence>MSLVDLANTKIRVIGCSAVMAVGQIISSAIANPGTQAAAGMIGGPIALGGVSILAAIACSMAETMAADELANRMTERLRKNAKILDNHDLIKAAGEAIGYILREVAKSDQLIAIARSQNLPSPERALDRLAQKTPQYWLDINTSTADLSRGLQISEDQLTKIFSADVEEFDRVTGLTPADWANFVNEFAASDRKSFDAEIVEFVSNKLYTTFPKAYREVLKLDAAKGGEKFAAMLLNLHQIALAELRNLGLQNGEILQKLEAVATQQQICQVMVKLEAIEIGIRDDLAQIQNLLERFVDISAPRLPLPYECETIIADRTQDFTGRRFVFAAIAEFLQNNRKGYFVLEADPGVGKSSIMAKLVLLLKRRCVAHFNSQSQGIVRADQFLENACTQLIRRYQLNYPQLPENATRDGNFLSRLLGEVSAKLGWKKLIIVVDALDEVDSSLQGRGSNVLYLPDALPDNVYFIVSKQPKTLPLPNHQVFDLMQYSAESLADVKVYIDKRTSNSASIQSWINRQNLQREQFVAAVAEKSQNNFMYLRYVLNDIDSGKYSDVNLQDLPRELEGYYDKHWARMEMAIKDKELRRRKLKVIYLLTKVRKPVSCDILADFAEEDALDVQEVLDDWEQFLRRSGDSPPDYSIYHASFQRFLHRIDVVQKAGVSLRDIETAISDNLWEDLYGDE</sequence>